<dbReference type="Pfam" id="PF00535">
    <property type="entry name" value="Glycos_transf_2"/>
    <property type="match status" value="1"/>
</dbReference>
<dbReference type="EMBL" id="LBWP01000007">
    <property type="protein sequence ID" value="KKR11441.1"/>
    <property type="molecule type" value="Genomic_DNA"/>
</dbReference>
<feature type="domain" description="Glycosyltransferase 2-like" evidence="1">
    <location>
        <begin position="9"/>
        <end position="173"/>
    </location>
</feature>
<evidence type="ECO:0000313" key="2">
    <source>
        <dbReference type="EMBL" id="KKR11441.1"/>
    </source>
</evidence>
<dbReference type="InterPro" id="IPR001173">
    <property type="entry name" value="Glyco_trans_2-like"/>
</dbReference>
<organism evidence="2 3">
    <name type="scientific">Candidatus Woesebacteria bacterium GW2011_GWA1_39_21</name>
    <dbReference type="NCBI Taxonomy" id="1618550"/>
    <lineage>
        <taxon>Bacteria</taxon>
        <taxon>Candidatus Woeseibacteriota</taxon>
    </lineage>
</organism>
<dbReference type="AlphaFoldDB" id="A0A0G0NF34"/>
<comment type="caution">
    <text evidence="2">The sequence shown here is derived from an EMBL/GenBank/DDBJ whole genome shotgun (WGS) entry which is preliminary data.</text>
</comment>
<keyword evidence="2" id="KW-0808">Transferase</keyword>
<proteinExistence type="predicted"/>
<dbReference type="PANTHER" id="PTHR10859">
    <property type="entry name" value="GLYCOSYL TRANSFERASE"/>
    <property type="match status" value="1"/>
</dbReference>
<sequence length="259" mass="29728">MLKNDIYLSVVVPCYNEEENIKRGVLQDIYVYLSKCKFSWEVIISDDGSSDKSRALVVEKIQHYKSFRLLENQHGGKPSALWSGVQKAKGRYILFTDMDQSTPIAELAKLIPFIKKDVVAVIGSRGLSRRNFPLYRRVGAIVFITFRKLLILPEINDTQCGFKLFRNDALVEVFPKLEYFRKEQSVKGWKVTSFDVELLYLLSKLGYPIEEVPVSWEDADVSVSKGGGLGRYLKESKEMLLQILRVKLNEMRGIYGNLE</sequence>
<evidence type="ECO:0000313" key="3">
    <source>
        <dbReference type="Proteomes" id="UP000034246"/>
    </source>
</evidence>
<evidence type="ECO:0000259" key="1">
    <source>
        <dbReference type="Pfam" id="PF00535"/>
    </source>
</evidence>
<dbReference type="InterPro" id="IPR029044">
    <property type="entry name" value="Nucleotide-diphossugar_trans"/>
</dbReference>
<accession>A0A0G0NF34</accession>
<gene>
    <name evidence="2" type="ORF">UT39_C0007G0006</name>
</gene>
<dbReference type="PANTHER" id="PTHR10859:SF91">
    <property type="entry name" value="DOLICHYL-PHOSPHATE BETA-GLUCOSYLTRANSFERASE"/>
    <property type="match status" value="1"/>
</dbReference>
<dbReference type="SUPFAM" id="SSF53448">
    <property type="entry name" value="Nucleotide-diphospho-sugar transferases"/>
    <property type="match status" value="1"/>
</dbReference>
<dbReference type="GO" id="GO:0016740">
    <property type="term" value="F:transferase activity"/>
    <property type="evidence" value="ECO:0007669"/>
    <property type="project" value="UniProtKB-KW"/>
</dbReference>
<dbReference type="STRING" id="1618550.UT39_C0007G0006"/>
<reference evidence="2 3" key="1">
    <citation type="journal article" date="2015" name="Nature">
        <title>rRNA introns, odd ribosomes, and small enigmatic genomes across a large radiation of phyla.</title>
        <authorList>
            <person name="Brown C.T."/>
            <person name="Hug L.A."/>
            <person name="Thomas B.C."/>
            <person name="Sharon I."/>
            <person name="Castelle C.J."/>
            <person name="Singh A."/>
            <person name="Wilkins M.J."/>
            <person name="Williams K.H."/>
            <person name="Banfield J.F."/>
        </authorList>
    </citation>
    <scope>NUCLEOTIDE SEQUENCE [LARGE SCALE GENOMIC DNA]</scope>
</reference>
<dbReference type="Proteomes" id="UP000034246">
    <property type="component" value="Unassembled WGS sequence"/>
</dbReference>
<dbReference type="Gene3D" id="3.90.550.10">
    <property type="entry name" value="Spore Coat Polysaccharide Biosynthesis Protein SpsA, Chain A"/>
    <property type="match status" value="1"/>
</dbReference>
<protein>
    <submittedName>
        <fullName evidence="2">Glycosyl transferase family 2</fullName>
    </submittedName>
</protein>
<dbReference type="PATRIC" id="fig|1618550.3.peg.524"/>
<dbReference type="GO" id="GO:0006487">
    <property type="term" value="P:protein N-linked glycosylation"/>
    <property type="evidence" value="ECO:0007669"/>
    <property type="project" value="TreeGrafter"/>
</dbReference>
<name>A0A0G0NF34_9BACT</name>